<evidence type="ECO:0000256" key="6">
    <source>
        <dbReference type="ARBA" id="ARBA00022840"/>
    </source>
</evidence>
<feature type="domain" description="Methionyl/Leucyl tRNA synthetase" evidence="12">
    <location>
        <begin position="145"/>
        <end position="353"/>
    </location>
</feature>
<evidence type="ECO:0000256" key="1">
    <source>
        <dbReference type="ARBA" id="ARBA00003314"/>
    </source>
</evidence>
<comment type="similarity">
    <text evidence="11">Belongs to the class-I aminoacyl-tRNA synthetase family.</text>
</comment>
<evidence type="ECO:0000256" key="9">
    <source>
        <dbReference type="ARBA" id="ARBA00030904"/>
    </source>
</evidence>
<dbReference type="STRING" id="1618337.UT28_C0001G0240"/>
<dbReference type="EMBL" id="CP011213">
    <property type="protein sequence ID" value="AKM82051.1"/>
    <property type="molecule type" value="Genomic_DNA"/>
</dbReference>
<comment type="function">
    <text evidence="1">Is required not only for elongation of protein synthesis but also for the initiation of all mRNA translation through initiator tRNA(fMet) aminoacylation.</text>
</comment>
<dbReference type="GO" id="GO:0005524">
    <property type="term" value="F:ATP binding"/>
    <property type="evidence" value="ECO:0007669"/>
    <property type="project" value="UniProtKB-KW"/>
</dbReference>
<keyword evidence="7 11" id="KW-0648">Protein biosynthesis</keyword>
<comment type="catalytic activity">
    <reaction evidence="10">
        <text>tRNA(Met) + L-methionine + ATP = L-methionyl-tRNA(Met) + AMP + diphosphate</text>
        <dbReference type="Rhea" id="RHEA:13481"/>
        <dbReference type="Rhea" id="RHEA-COMP:9667"/>
        <dbReference type="Rhea" id="RHEA-COMP:9698"/>
        <dbReference type="ChEBI" id="CHEBI:30616"/>
        <dbReference type="ChEBI" id="CHEBI:33019"/>
        <dbReference type="ChEBI" id="CHEBI:57844"/>
        <dbReference type="ChEBI" id="CHEBI:78442"/>
        <dbReference type="ChEBI" id="CHEBI:78530"/>
        <dbReference type="ChEBI" id="CHEBI:456215"/>
        <dbReference type="EC" id="6.1.1.10"/>
    </reaction>
</comment>
<dbReference type="SUPFAM" id="SSF47323">
    <property type="entry name" value="Anticodon-binding domain of a subclass of class I aminoacyl-tRNA synthetases"/>
    <property type="match status" value="1"/>
</dbReference>
<dbReference type="InterPro" id="IPR009080">
    <property type="entry name" value="tRNAsynth_Ia_anticodon-bd"/>
</dbReference>
<evidence type="ECO:0000256" key="5">
    <source>
        <dbReference type="ARBA" id="ARBA00022741"/>
    </source>
</evidence>
<dbReference type="InterPro" id="IPR014758">
    <property type="entry name" value="Met-tRNA_synth"/>
</dbReference>
<dbReference type="Proteomes" id="UP000035648">
    <property type="component" value="Chromosome"/>
</dbReference>
<dbReference type="NCBIfam" id="TIGR00398">
    <property type="entry name" value="metG"/>
    <property type="match status" value="1"/>
</dbReference>
<dbReference type="InterPro" id="IPR023457">
    <property type="entry name" value="Met-tRNA_synth_2"/>
</dbReference>
<feature type="domain" description="Methionyl/Leucyl tRNA synthetase" evidence="12">
    <location>
        <begin position="7"/>
        <end position="141"/>
    </location>
</feature>
<dbReference type="PANTHER" id="PTHR43326:SF1">
    <property type="entry name" value="METHIONINE--TRNA LIGASE, MITOCHONDRIAL"/>
    <property type="match status" value="1"/>
</dbReference>
<evidence type="ECO:0000256" key="7">
    <source>
        <dbReference type="ARBA" id="ARBA00022917"/>
    </source>
</evidence>
<gene>
    <name evidence="13" type="primary">metG</name>
    <name evidence="13" type="ORF">UT28_C0001G0240</name>
</gene>
<dbReference type="Pfam" id="PF09334">
    <property type="entry name" value="tRNA-synt_1g"/>
    <property type="match status" value="2"/>
</dbReference>
<name>A0A0G4B273_9BACT</name>
<evidence type="ECO:0000256" key="3">
    <source>
        <dbReference type="ARBA" id="ARBA00018753"/>
    </source>
</evidence>
<sequence>METGRFFITTAIDYVSAAPHIGHAYEKLAADVLARYWRNRGAEVFFLTGTDEHGMKVAQAAKKMSVSPKKYADEIALKYQAAWSYLNIKYDNFVRTTDPSHEKFVQEFLQKLYDNGEIYQGNYEGLYCVGCEEYKVQEDLEPGDMCPLHKKKCESISENIYFFKLSKYQNQLMEAIQSGQLVIEPESRKNEIFKFLAKEPLRDLAISRSKVDWGIQVPWDKTQTIYVWVDALLNYITGSRGLWPPTLQLIGKDIFRFHAIIWPAMLLAGGYELPEKLFIHGFLTVNGQKISKTIGNVIDPIEIAKVYGVDPLRYYMFREIPFGGDGDFSIDRFEKRYQSDLANDLGNLFQRVLVMQQKYGIEWKYAVPEKTFPEINRAIEDLKFNEALNLIWKMITEANQEIDMERPWELAKTNPTKLAELLKGLLVNLSEVANLLEPFMPDTSRKMTEQLSTGHFEPLFPRRK</sequence>
<evidence type="ECO:0000256" key="10">
    <source>
        <dbReference type="ARBA" id="ARBA00047364"/>
    </source>
</evidence>
<dbReference type="CDD" id="cd00814">
    <property type="entry name" value="MetRS_core"/>
    <property type="match status" value="1"/>
</dbReference>
<dbReference type="PATRIC" id="fig|1618337.4.peg.237"/>
<dbReference type="GO" id="GO:0006431">
    <property type="term" value="P:methionyl-tRNA aminoacylation"/>
    <property type="evidence" value="ECO:0007669"/>
    <property type="project" value="InterPro"/>
</dbReference>
<dbReference type="Gene3D" id="3.40.50.620">
    <property type="entry name" value="HUPs"/>
    <property type="match status" value="1"/>
</dbReference>
<keyword evidence="5 11" id="KW-0547">Nucleotide-binding</keyword>
<reference evidence="13 14" key="1">
    <citation type="journal article" date="2015" name="Nature">
        <title>rRNA introns, odd ribosomes, and small enigmatic genomes across a large radiation of phyla.</title>
        <authorList>
            <person name="Brown C.T."/>
            <person name="Hug L.A."/>
            <person name="Thomas B.C."/>
            <person name="Sharon I."/>
            <person name="Castelle C.J."/>
            <person name="Singh A."/>
            <person name="Wilkins M.J."/>
            <person name="Williams K.H."/>
            <person name="Banfield J.F."/>
        </authorList>
    </citation>
    <scope>NUCLEOTIDE SEQUENCE [LARGE SCALE GENOMIC DNA]</scope>
</reference>
<protein>
    <recommendedName>
        <fullName evidence="3">Methionine--tRNA ligase</fullName>
        <ecNumber evidence="2">6.1.1.10</ecNumber>
    </recommendedName>
    <alternativeName>
        <fullName evidence="9">Methionyl-tRNA synthetase</fullName>
    </alternativeName>
</protein>
<evidence type="ECO:0000313" key="13">
    <source>
        <dbReference type="EMBL" id="AKM82051.1"/>
    </source>
</evidence>
<dbReference type="InterPro" id="IPR014729">
    <property type="entry name" value="Rossmann-like_a/b/a_fold"/>
</dbReference>
<proteinExistence type="inferred from homology"/>
<dbReference type="AlphaFoldDB" id="A0A0G4B273"/>
<evidence type="ECO:0000259" key="12">
    <source>
        <dbReference type="Pfam" id="PF09334"/>
    </source>
</evidence>
<keyword evidence="8 11" id="KW-0030">Aminoacyl-tRNA synthetase</keyword>
<dbReference type="Gene3D" id="2.170.220.10">
    <property type="match status" value="1"/>
</dbReference>
<dbReference type="SUPFAM" id="SSF52374">
    <property type="entry name" value="Nucleotidylyl transferase"/>
    <property type="match status" value="1"/>
</dbReference>
<dbReference type="FunFam" id="2.170.220.10:FF:000001">
    <property type="entry name" value="methionine--tRNA ligase, mitochondrial"/>
    <property type="match status" value="1"/>
</dbReference>
<keyword evidence="4 11" id="KW-0436">Ligase</keyword>
<dbReference type="PRINTS" id="PR01041">
    <property type="entry name" value="TRNASYNTHMET"/>
</dbReference>
<organism evidence="13 14">
    <name type="scientific">Berkelbacteria bacterium GW2011_GWE1_39_12</name>
    <dbReference type="NCBI Taxonomy" id="1618337"/>
    <lineage>
        <taxon>Bacteria</taxon>
        <taxon>Candidatus Berkelbacteria</taxon>
    </lineage>
</organism>
<keyword evidence="6 11" id="KW-0067">ATP-binding</keyword>
<dbReference type="PANTHER" id="PTHR43326">
    <property type="entry name" value="METHIONYL-TRNA SYNTHETASE"/>
    <property type="match status" value="1"/>
</dbReference>
<evidence type="ECO:0000256" key="8">
    <source>
        <dbReference type="ARBA" id="ARBA00023146"/>
    </source>
</evidence>
<dbReference type="KEGG" id="bbgw:UT28_C0001G0240"/>
<evidence type="ECO:0000256" key="4">
    <source>
        <dbReference type="ARBA" id="ARBA00022598"/>
    </source>
</evidence>
<dbReference type="InterPro" id="IPR033911">
    <property type="entry name" value="MetRS_core"/>
</dbReference>
<evidence type="ECO:0000256" key="2">
    <source>
        <dbReference type="ARBA" id="ARBA00012838"/>
    </source>
</evidence>
<evidence type="ECO:0000256" key="11">
    <source>
        <dbReference type="RuleBase" id="RU363039"/>
    </source>
</evidence>
<accession>A0A0G4B273</accession>
<dbReference type="GO" id="GO:0004825">
    <property type="term" value="F:methionine-tRNA ligase activity"/>
    <property type="evidence" value="ECO:0007669"/>
    <property type="project" value="UniProtKB-EC"/>
</dbReference>
<dbReference type="EC" id="6.1.1.10" evidence="2"/>
<evidence type="ECO:0000313" key="14">
    <source>
        <dbReference type="Proteomes" id="UP000035648"/>
    </source>
</evidence>
<dbReference type="Gene3D" id="1.10.730.10">
    <property type="entry name" value="Isoleucyl-tRNA Synthetase, Domain 1"/>
    <property type="match status" value="1"/>
</dbReference>
<dbReference type="InterPro" id="IPR015413">
    <property type="entry name" value="Methionyl/Leucyl_tRNA_Synth"/>
</dbReference>